<keyword evidence="2" id="KW-1133">Transmembrane helix</keyword>
<dbReference type="EMBL" id="BARS01029808">
    <property type="protein sequence ID" value="GAG08802.1"/>
    <property type="molecule type" value="Genomic_DNA"/>
</dbReference>
<evidence type="ECO:0000256" key="1">
    <source>
        <dbReference type="SAM" id="MobiDB-lite"/>
    </source>
</evidence>
<sequence length="141" mass="14856">MQPPQQRLLLIIGGAAVLVLAILILLRPDNEAQPGDNGQPIETNGDIVTDGPDGNGQPPDNGGPDHANGDQQTVEPPPVGGDLAAGELYELGLRLMADGKFVQARSALSRALFSEQLTADQADSARNKLTELAWETLIEGR</sequence>
<evidence type="ECO:0000313" key="3">
    <source>
        <dbReference type="EMBL" id="GAG08802.1"/>
    </source>
</evidence>
<comment type="caution">
    <text evidence="3">The sequence shown here is derived from an EMBL/GenBank/DDBJ whole genome shotgun (WGS) entry which is preliminary data.</text>
</comment>
<evidence type="ECO:0000256" key="2">
    <source>
        <dbReference type="SAM" id="Phobius"/>
    </source>
</evidence>
<accession>X0VBW4</accession>
<feature type="compositionally biased region" description="Low complexity" evidence="1">
    <location>
        <begin position="50"/>
        <end position="65"/>
    </location>
</feature>
<feature type="transmembrane region" description="Helical" evidence="2">
    <location>
        <begin position="7"/>
        <end position="26"/>
    </location>
</feature>
<gene>
    <name evidence="3" type="ORF">S01H1_46548</name>
</gene>
<feature type="non-terminal residue" evidence="3">
    <location>
        <position position="141"/>
    </location>
</feature>
<keyword evidence="2" id="KW-0472">Membrane</keyword>
<dbReference type="AlphaFoldDB" id="X0VBW4"/>
<protein>
    <submittedName>
        <fullName evidence="3">Uncharacterized protein</fullName>
    </submittedName>
</protein>
<name>X0VBW4_9ZZZZ</name>
<organism evidence="3">
    <name type="scientific">marine sediment metagenome</name>
    <dbReference type="NCBI Taxonomy" id="412755"/>
    <lineage>
        <taxon>unclassified sequences</taxon>
        <taxon>metagenomes</taxon>
        <taxon>ecological metagenomes</taxon>
    </lineage>
</organism>
<proteinExistence type="predicted"/>
<reference evidence="3" key="1">
    <citation type="journal article" date="2014" name="Front. Microbiol.">
        <title>High frequency of phylogenetically diverse reductive dehalogenase-homologous genes in deep subseafloor sedimentary metagenomes.</title>
        <authorList>
            <person name="Kawai M."/>
            <person name="Futagami T."/>
            <person name="Toyoda A."/>
            <person name="Takaki Y."/>
            <person name="Nishi S."/>
            <person name="Hori S."/>
            <person name="Arai W."/>
            <person name="Tsubouchi T."/>
            <person name="Morono Y."/>
            <person name="Uchiyama I."/>
            <person name="Ito T."/>
            <person name="Fujiyama A."/>
            <person name="Inagaki F."/>
            <person name="Takami H."/>
        </authorList>
    </citation>
    <scope>NUCLEOTIDE SEQUENCE</scope>
    <source>
        <strain evidence="3">Expedition CK06-06</strain>
    </source>
</reference>
<feature type="region of interest" description="Disordered" evidence="1">
    <location>
        <begin position="31"/>
        <end position="83"/>
    </location>
</feature>
<keyword evidence="2" id="KW-0812">Transmembrane</keyword>